<proteinExistence type="predicted"/>
<dbReference type="InterPro" id="IPR003489">
    <property type="entry name" value="RHF/RaiA"/>
</dbReference>
<comment type="caution">
    <text evidence="1">The sequence shown here is derived from an EMBL/GenBank/DDBJ whole genome shotgun (WGS) entry which is preliminary data.</text>
</comment>
<protein>
    <submittedName>
        <fullName evidence="1">HPF/RaiA family ribosome-associated protein</fullName>
    </submittedName>
</protein>
<dbReference type="EMBL" id="JBHUOK010000004">
    <property type="protein sequence ID" value="MFD2788573.1"/>
    <property type="molecule type" value="Genomic_DNA"/>
</dbReference>
<dbReference type="Gene3D" id="3.30.160.100">
    <property type="entry name" value="Ribosome hibernation promotion factor-like"/>
    <property type="match status" value="1"/>
</dbReference>
<dbReference type="SUPFAM" id="SSF69754">
    <property type="entry name" value="Ribosome binding protein Y (YfiA homologue)"/>
    <property type="match status" value="1"/>
</dbReference>
<dbReference type="RefSeq" id="WP_251807022.1">
    <property type="nucleotide sequence ID" value="NZ_CP166679.1"/>
</dbReference>
<keyword evidence="2" id="KW-1185">Reference proteome</keyword>
<dbReference type="InterPro" id="IPR036567">
    <property type="entry name" value="RHF-like"/>
</dbReference>
<dbReference type="Proteomes" id="UP001597532">
    <property type="component" value="Unassembled WGS sequence"/>
</dbReference>
<evidence type="ECO:0000313" key="2">
    <source>
        <dbReference type="Proteomes" id="UP001597532"/>
    </source>
</evidence>
<name>A0ABW5VE95_9FLAO</name>
<evidence type="ECO:0000313" key="1">
    <source>
        <dbReference type="EMBL" id="MFD2788573.1"/>
    </source>
</evidence>
<dbReference type="Pfam" id="PF02482">
    <property type="entry name" value="Ribosomal_S30AE"/>
    <property type="match status" value="1"/>
</dbReference>
<sequence length="104" mass="11821">MIIQLNTDKNIAGDERLESYLNSIIKEELSNFSEHITRIEVHLADENSQKNGQNDKRCMLEARIENKQPIAVTSHANTVEIAVNDALEKLKASLETIEGRLKNY</sequence>
<accession>A0ABW5VE95</accession>
<gene>
    <name evidence="1" type="ORF">ACFS1K_02230</name>
</gene>
<organism evidence="1 2">
    <name type="scientific">Arenibacter antarcticus</name>
    <dbReference type="NCBI Taxonomy" id="2040469"/>
    <lineage>
        <taxon>Bacteria</taxon>
        <taxon>Pseudomonadati</taxon>
        <taxon>Bacteroidota</taxon>
        <taxon>Flavobacteriia</taxon>
        <taxon>Flavobacteriales</taxon>
        <taxon>Flavobacteriaceae</taxon>
        <taxon>Arenibacter</taxon>
    </lineage>
</organism>
<reference evidence="2" key="1">
    <citation type="journal article" date="2019" name="Int. J. Syst. Evol. Microbiol.">
        <title>The Global Catalogue of Microorganisms (GCM) 10K type strain sequencing project: providing services to taxonomists for standard genome sequencing and annotation.</title>
        <authorList>
            <consortium name="The Broad Institute Genomics Platform"/>
            <consortium name="The Broad Institute Genome Sequencing Center for Infectious Disease"/>
            <person name="Wu L."/>
            <person name="Ma J."/>
        </authorList>
    </citation>
    <scope>NUCLEOTIDE SEQUENCE [LARGE SCALE GENOMIC DNA]</scope>
    <source>
        <strain evidence="2">KCTC 52924</strain>
    </source>
</reference>